<dbReference type="OrthoDB" id="5126878at2759"/>
<reference evidence="1 2" key="1">
    <citation type="submission" date="2013-03" db="EMBL/GenBank/DDBJ databases">
        <title>The Genome Sequence of Capronia epimyces CBS 606.96.</title>
        <authorList>
            <consortium name="The Broad Institute Genomics Platform"/>
            <person name="Cuomo C."/>
            <person name="de Hoog S."/>
            <person name="Gorbushina A."/>
            <person name="Walker B."/>
            <person name="Young S.K."/>
            <person name="Zeng Q."/>
            <person name="Gargeya S."/>
            <person name="Fitzgerald M."/>
            <person name="Haas B."/>
            <person name="Abouelleil A."/>
            <person name="Allen A.W."/>
            <person name="Alvarado L."/>
            <person name="Arachchi H.M."/>
            <person name="Berlin A.M."/>
            <person name="Chapman S.B."/>
            <person name="Gainer-Dewar J."/>
            <person name="Goldberg J."/>
            <person name="Griggs A."/>
            <person name="Gujja S."/>
            <person name="Hansen M."/>
            <person name="Howarth C."/>
            <person name="Imamovic A."/>
            <person name="Ireland A."/>
            <person name="Larimer J."/>
            <person name="McCowan C."/>
            <person name="Murphy C."/>
            <person name="Pearson M."/>
            <person name="Poon T.W."/>
            <person name="Priest M."/>
            <person name="Roberts A."/>
            <person name="Saif S."/>
            <person name="Shea T."/>
            <person name="Sisk P."/>
            <person name="Sykes S."/>
            <person name="Wortman J."/>
            <person name="Nusbaum C."/>
            <person name="Birren B."/>
        </authorList>
    </citation>
    <scope>NUCLEOTIDE SEQUENCE [LARGE SCALE GENOMIC DNA]</scope>
    <source>
        <strain evidence="1 2">CBS 606.96</strain>
    </source>
</reference>
<accession>W9Y3E2</accession>
<name>W9Y3E2_9EURO</name>
<protein>
    <submittedName>
        <fullName evidence="1">Uncharacterized protein</fullName>
    </submittedName>
</protein>
<dbReference type="AlphaFoldDB" id="W9Y3E2"/>
<dbReference type="Proteomes" id="UP000019478">
    <property type="component" value="Unassembled WGS sequence"/>
</dbReference>
<evidence type="ECO:0000313" key="1">
    <source>
        <dbReference type="EMBL" id="EXJ76969.1"/>
    </source>
</evidence>
<proteinExistence type="predicted"/>
<sequence>MDPETDQLIIHFKHMARMSTIRSDMESISAGAKLASSKAPDIHRQLLQLRDEFKRHLLVAFNPETGNRELREGPDPEDNMLIVFCKDALGLILVNLALLDLYSLALQDSYHVRLSEDYLNLEIQGLMELANSRLRRAIRASPFSCRRLISTYRAIYLDVRQGGDHHGVWDQIYAMLSSY</sequence>
<dbReference type="RefSeq" id="XP_007738407.1">
    <property type="nucleotide sequence ID" value="XM_007740217.1"/>
</dbReference>
<evidence type="ECO:0000313" key="2">
    <source>
        <dbReference type="Proteomes" id="UP000019478"/>
    </source>
</evidence>
<dbReference type="HOGENOM" id="CLU_1503262_0_0_1"/>
<organism evidence="1 2">
    <name type="scientific">Capronia epimyces CBS 606.96</name>
    <dbReference type="NCBI Taxonomy" id="1182542"/>
    <lineage>
        <taxon>Eukaryota</taxon>
        <taxon>Fungi</taxon>
        <taxon>Dikarya</taxon>
        <taxon>Ascomycota</taxon>
        <taxon>Pezizomycotina</taxon>
        <taxon>Eurotiomycetes</taxon>
        <taxon>Chaetothyriomycetidae</taxon>
        <taxon>Chaetothyriales</taxon>
        <taxon>Herpotrichiellaceae</taxon>
        <taxon>Capronia</taxon>
    </lineage>
</organism>
<gene>
    <name evidence="1" type="ORF">A1O3_10126</name>
</gene>
<dbReference type="EMBL" id="AMGY01000011">
    <property type="protein sequence ID" value="EXJ76969.1"/>
    <property type="molecule type" value="Genomic_DNA"/>
</dbReference>
<comment type="caution">
    <text evidence="1">The sequence shown here is derived from an EMBL/GenBank/DDBJ whole genome shotgun (WGS) entry which is preliminary data.</text>
</comment>
<keyword evidence="2" id="KW-1185">Reference proteome</keyword>
<dbReference type="GeneID" id="19174207"/>